<feature type="signal peptide" evidence="1">
    <location>
        <begin position="1"/>
        <end position="20"/>
    </location>
</feature>
<name>A0A7L4UND6_BALHA</name>
<protein>
    <submittedName>
        <fullName evidence="2">Uncharacterized protein DUF4249</fullName>
    </submittedName>
</protein>
<accession>A0A7L4UND6</accession>
<sequence>MKTIYLLCSIILFFSSCSNEYTPPPQQKENVPVVLGEAVQNEYFKITLTNARNRTYPENKSVVSIKEVSLWDSSNNFLDKLAAQGNNKRKSNQKAEAGKSYILKFKYDNEEITAKTTIPSSFTANIHRKTQLSNDSLLVELSIKNNASSTDDSFYVIECWASINKKQTKLPFANNDSFIHNNKYGMLSSPFKRLFFSSTSPQQLSIKFLSNIYLYFKDGDSLIIKIKSVNPDYYKYLYNTEIQLQNEEFYLPNNANGYLGVWGGAYEETLTIF</sequence>
<evidence type="ECO:0000313" key="3">
    <source>
        <dbReference type="Proteomes" id="UP000251835"/>
    </source>
</evidence>
<organism evidence="2 3">
    <name type="scientific">Balneicella halophila</name>
    <dbReference type="NCBI Taxonomy" id="1537566"/>
    <lineage>
        <taxon>Bacteria</taxon>
        <taxon>Pseudomonadati</taxon>
        <taxon>Bacteroidota</taxon>
        <taxon>Bacteroidia</taxon>
        <taxon>Bacteroidales</taxon>
        <taxon>Balneicellaceae</taxon>
        <taxon>Balneicella</taxon>
    </lineage>
</organism>
<gene>
    <name evidence="2" type="ORF">C7377_1630</name>
</gene>
<proteinExistence type="predicted"/>
<evidence type="ECO:0000256" key="1">
    <source>
        <dbReference type="SAM" id="SignalP"/>
    </source>
</evidence>
<dbReference type="AlphaFoldDB" id="A0A7L4UND6"/>
<keyword evidence="3" id="KW-1185">Reference proteome</keyword>
<dbReference type="RefSeq" id="WP_116496848.1">
    <property type="nucleotide sequence ID" value="NZ_QENZ01000005.1"/>
</dbReference>
<keyword evidence="1" id="KW-0732">Signal</keyword>
<dbReference type="PROSITE" id="PS51257">
    <property type="entry name" value="PROKAR_LIPOPROTEIN"/>
    <property type="match status" value="1"/>
</dbReference>
<feature type="chain" id="PRO_5029745667" evidence="1">
    <location>
        <begin position="21"/>
        <end position="273"/>
    </location>
</feature>
<evidence type="ECO:0000313" key="2">
    <source>
        <dbReference type="EMBL" id="PVX49985.1"/>
    </source>
</evidence>
<comment type="caution">
    <text evidence="2">The sequence shown here is derived from an EMBL/GenBank/DDBJ whole genome shotgun (WGS) entry which is preliminary data.</text>
</comment>
<dbReference type="OrthoDB" id="1436391at2"/>
<dbReference type="EMBL" id="QENZ01000005">
    <property type="protein sequence ID" value="PVX49985.1"/>
    <property type="molecule type" value="Genomic_DNA"/>
</dbReference>
<dbReference type="Proteomes" id="UP000251835">
    <property type="component" value="Unassembled WGS sequence"/>
</dbReference>
<reference evidence="2 3" key="1">
    <citation type="submission" date="2018-05" db="EMBL/GenBank/DDBJ databases">
        <title>Genomic Encyclopedia of Type Strains, Phase IV (KMG-IV): sequencing the most valuable type-strain genomes for metagenomic binning, comparative biology and taxonomic classification.</title>
        <authorList>
            <person name="Goeker M."/>
        </authorList>
    </citation>
    <scope>NUCLEOTIDE SEQUENCE [LARGE SCALE GENOMIC DNA]</scope>
    <source>
        <strain evidence="2 3">DSM 28579</strain>
    </source>
</reference>